<dbReference type="InterPro" id="IPR010621">
    <property type="entry name" value="DUF1214"/>
</dbReference>
<dbReference type="SUPFAM" id="SSF160935">
    <property type="entry name" value="VPA0735-like"/>
    <property type="match status" value="1"/>
</dbReference>
<dbReference type="RefSeq" id="WP_071654971.1">
    <property type="nucleotide sequence ID" value="NZ_MLCF01000008.1"/>
</dbReference>
<keyword evidence="4" id="KW-1185">Reference proteome</keyword>
<dbReference type="Pfam" id="PF06742">
    <property type="entry name" value="DUF1214"/>
    <property type="match status" value="1"/>
</dbReference>
<dbReference type="EMBL" id="MLCF01000008">
    <property type="protein sequence ID" value="OIV39003.1"/>
    <property type="molecule type" value="Genomic_DNA"/>
</dbReference>
<dbReference type="OrthoDB" id="272779at2"/>
<name>A0A1J7BJZ0_9ACTN</name>
<comment type="caution">
    <text evidence="3">The sequence shown here is derived from an EMBL/GenBank/DDBJ whole genome shotgun (WGS) entry which is preliminary data.</text>
</comment>
<sequence>MTSASERTDRYQALASLPFADGHPTDATARTLEEELFFQRAVQTYLWALPTVNACAMRDGLGEVFGRGYQVMNVFEQRLKPRTLITTPNCDVIYGMAFADLSATGPLVVEAPPGIQGLVDDFWHRPLTGPLIDGVQYLGDIGLPGPDHGKGGRYLIVPDDSEPETEGAWDEYFVYRSPTDNIYFLLRGFFSSVDDLSPGVASIEGIRLHPLDGEATPMRFAHASDTPADALYPRDASFYDVLDAFVQADRIDRVDPYMHGVLAALGIRKGQAFSPTPRQRELLEAAALTAWKTAKTLAAGYNREPDALWWADRQWVAHAKTAQDDFWHTLLDEQFRTRATGHTDVNAKAHMFVNHYSISTGMISSVVGFGAKYAGAYRDHDGELLRGEHTYRIDLPADPPARLFWSLTLYDAETAAEVDVEGQVFSSLNGMNDIAFNDDKSITIHIGPERPDRAENWIRTAPDRGWFALIRWYGPQQAFFDRKYKPGDFVRTTEGDNA</sequence>
<proteinExistence type="predicted"/>
<evidence type="ECO:0000313" key="3">
    <source>
        <dbReference type="EMBL" id="OIV39003.1"/>
    </source>
</evidence>
<evidence type="ECO:0008006" key="5">
    <source>
        <dbReference type="Google" id="ProtNLM"/>
    </source>
</evidence>
<dbReference type="Pfam" id="PF06863">
    <property type="entry name" value="DUF1254"/>
    <property type="match status" value="1"/>
</dbReference>
<dbReference type="InterPro" id="IPR010679">
    <property type="entry name" value="DUF1254"/>
</dbReference>
<reference evidence="3 4" key="1">
    <citation type="submission" date="2016-10" db="EMBL/GenBank/DDBJ databases">
        <title>Genome sequence of Streptomyces gilvigriseus MUSC 26.</title>
        <authorList>
            <person name="Lee L.-H."/>
            <person name="Ser H.-L."/>
        </authorList>
    </citation>
    <scope>NUCLEOTIDE SEQUENCE [LARGE SCALE GENOMIC DNA]</scope>
    <source>
        <strain evidence="3 4">MUSC 26</strain>
    </source>
</reference>
<dbReference type="PANTHER" id="PTHR36509:SF3">
    <property type="entry name" value="SIGNAL PEPTIDE PROTEIN"/>
    <property type="match status" value="1"/>
</dbReference>
<dbReference type="InterPro" id="IPR037049">
    <property type="entry name" value="DUF1214_C_sf"/>
</dbReference>
<dbReference type="PANTHER" id="PTHR36509">
    <property type="entry name" value="BLL3101 PROTEIN"/>
    <property type="match status" value="1"/>
</dbReference>
<gene>
    <name evidence="3" type="ORF">BIV57_02540</name>
</gene>
<dbReference type="AlphaFoldDB" id="A0A1J7BJZ0"/>
<accession>A0A1J7BJZ0</accession>
<dbReference type="Proteomes" id="UP000243342">
    <property type="component" value="Unassembled WGS sequence"/>
</dbReference>
<dbReference type="Gene3D" id="2.60.40.1610">
    <property type="entry name" value="Domain of unknown function DUF1254"/>
    <property type="match status" value="1"/>
</dbReference>
<feature type="domain" description="DUF1214" evidence="1">
    <location>
        <begin position="371"/>
        <end position="477"/>
    </location>
</feature>
<feature type="domain" description="DUF1254" evidence="2">
    <location>
        <begin position="76"/>
        <end position="208"/>
    </location>
</feature>
<dbReference type="InterPro" id="IPR037050">
    <property type="entry name" value="DUF1254_sf"/>
</dbReference>
<evidence type="ECO:0000259" key="1">
    <source>
        <dbReference type="Pfam" id="PF06742"/>
    </source>
</evidence>
<dbReference type="Gene3D" id="2.60.120.600">
    <property type="entry name" value="Domain of unknown function DUF1214, C-terminal domain"/>
    <property type="match status" value="1"/>
</dbReference>
<protein>
    <recommendedName>
        <fullName evidence="5">DUF1254 domain-containing protein</fullName>
    </recommendedName>
</protein>
<organism evidence="3 4">
    <name type="scientific">Mangrovactinospora gilvigrisea</name>
    <dbReference type="NCBI Taxonomy" id="1428644"/>
    <lineage>
        <taxon>Bacteria</taxon>
        <taxon>Bacillati</taxon>
        <taxon>Actinomycetota</taxon>
        <taxon>Actinomycetes</taxon>
        <taxon>Kitasatosporales</taxon>
        <taxon>Streptomycetaceae</taxon>
        <taxon>Mangrovactinospora</taxon>
    </lineage>
</organism>
<evidence type="ECO:0000313" key="4">
    <source>
        <dbReference type="Proteomes" id="UP000243342"/>
    </source>
</evidence>
<evidence type="ECO:0000259" key="2">
    <source>
        <dbReference type="Pfam" id="PF06863"/>
    </source>
</evidence>
<dbReference type="Gene3D" id="1.10.3360.10">
    <property type="entry name" value="VPA0735-like domain"/>
    <property type="match status" value="1"/>
</dbReference>
<dbReference type="STRING" id="1428644.BIV57_02540"/>